<accession>A0A9W9PKK9</accession>
<name>A0A9W9PKK9_9EURO</name>
<protein>
    <submittedName>
        <fullName evidence="2">Uncharacterized protein</fullName>
    </submittedName>
</protein>
<dbReference type="Proteomes" id="UP001150941">
    <property type="component" value="Unassembled WGS sequence"/>
</dbReference>
<dbReference type="AlphaFoldDB" id="A0A9W9PKK9"/>
<reference evidence="2" key="1">
    <citation type="submission" date="2022-11" db="EMBL/GenBank/DDBJ databases">
        <authorList>
            <person name="Petersen C."/>
        </authorList>
    </citation>
    <scope>NUCLEOTIDE SEQUENCE</scope>
    <source>
        <strain evidence="2">IBT 19713</strain>
    </source>
</reference>
<gene>
    <name evidence="2" type="ORF">N7468_000573</name>
</gene>
<dbReference type="GeneID" id="83197173"/>
<dbReference type="RefSeq" id="XP_058335901.1">
    <property type="nucleotide sequence ID" value="XM_058469870.1"/>
</dbReference>
<comment type="caution">
    <text evidence="2">The sequence shown here is derived from an EMBL/GenBank/DDBJ whole genome shotgun (WGS) entry which is preliminary data.</text>
</comment>
<sequence>MTNDTEARERQTPIVQSEDTVAEPIDTPVLTLTTKGPRNATRKRKFTMAELNSKMNEGTLSENPMIEMINPTAVKLAYERMPNTGDEGRKTYDLGGKSSSK</sequence>
<organism evidence="2 3">
    <name type="scientific">Penicillium chermesinum</name>
    <dbReference type="NCBI Taxonomy" id="63820"/>
    <lineage>
        <taxon>Eukaryota</taxon>
        <taxon>Fungi</taxon>
        <taxon>Dikarya</taxon>
        <taxon>Ascomycota</taxon>
        <taxon>Pezizomycotina</taxon>
        <taxon>Eurotiomycetes</taxon>
        <taxon>Eurotiomycetidae</taxon>
        <taxon>Eurotiales</taxon>
        <taxon>Aspergillaceae</taxon>
        <taxon>Penicillium</taxon>
    </lineage>
</organism>
<feature type="compositionally biased region" description="Basic and acidic residues" evidence="1">
    <location>
        <begin position="1"/>
        <end position="11"/>
    </location>
</feature>
<evidence type="ECO:0000256" key="1">
    <source>
        <dbReference type="SAM" id="MobiDB-lite"/>
    </source>
</evidence>
<feature type="region of interest" description="Disordered" evidence="1">
    <location>
        <begin position="81"/>
        <end position="101"/>
    </location>
</feature>
<reference evidence="2" key="2">
    <citation type="journal article" date="2023" name="IMA Fungus">
        <title>Comparative genomic study of the Penicillium genus elucidates a diverse pangenome and 15 lateral gene transfer events.</title>
        <authorList>
            <person name="Petersen C."/>
            <person name="Sorensen T."/>
            <person name="Nielsen M.R."/>
            <person name="Sondergaard T.E."/>
            <person name="Sorensen J.L."/>
            <person name="Fitzpatrick D.A."/>
            <person name="Frisvad J.C."/>
            <person name="Nielsen K.L."/>
        </authorList>
    </citation>
    <scope>NUCLEOTIDE SEQUENCE</scope>
    <source>
        <strain evidence="2">IBT 19713</strain>
    </source>
</reference>
<evidence type="ECO:0000313" key="2">
    <source>
        <dbReference type="EMBL" id="KAJ5249122.1"/>
    </source>
</evidence>
<dbReference type="EMBL" id="JAPQKS010000001">
    <property type="protein sequence ID" value="KAJ5249122.1"/>
    <property type="molecule type" value="Genomic_DNA"/>
</dbReference>
<evidence type="ECO:0000313" key="3">
    <source>
        <dbReference type="Proteomes" id="UP001150941"/>
    </source>
</evidence>
<proteinExistence type="predicted"/>
<keyword evidence="3" id="KW-1185">Reference proteome</keyword>
<feature type="region of interest" description="Disordered" evidence="1">
    <location>
        <begin position="1"/>
        <end position="26"/>
    </location>
</feature>